<accession>A0A2N5VLP6</accession>
<sequence>MKLMYKLLLLVAELAVSCRGMEWDSVEDLDFWEKWKGVENQYFRERIPQSTSPSPHHPYVASHTSATNEPTSGPSTLGVSHHFMMEDHAMSQPPTSHSIYSSPIEPNFPWPIHSHSNTPFNYFEHTPASLDSEGTFFEGLPTDTFPKRPMMNEYAASEGLKIADQFPEQVTSSQDAISHIDHSDVPLSKRIGMKEEEVKLHQLVFDMNAFKFLESQDEKLASKEKMIINTINNHPAEPGLVITKEEMDRFMQPFRSTHPKNENQTQVARVSHLASRALTEFLQFTGAWEAVYRTRLGINFIALRKWIADTFTPGSVRTTNFDIIAKMNQHFVAYIFFVDMIITILRVCPEEGEVNRIEVFRRAADCFERYTKQAIAENTFRPGGIARIDYLWSFVDYWLAQEIP</sequence>
<gene>
    <name evidence="3" type="ORF">PCASD_01094</name>
</gene>
<evidence type="ECO:0000313" key="4">
    <source>
        <dbReference type="Proteomes" id="UP000235392"/>
    </source>
</evidence>
<protein>
    <submittedName>
        <fullName evidence="3">Uncharacterized protein</fullName>
    </submittedName>
</protein>
<feature type="region of interest" description="Disordered" evidence="1">
    <location>
        <begin position="47"/>
        <end position="74"/>
    </location>
</feature>
<proteinExistence type="predicted"/>
<feature type="signal peptide" evidence="2">
    <location>
        <begin position="1"/>
        <end position="20"/>
    </location>
</feature>
<evidence type="ECO:0000313" key="3">
    <source>
        <dbReference type="EMBL" id="PLW50870.1"/>
    </source>
</evidence>
<evidence type="ECO:0000256" key="1">
    <source>
        <dbReference type="SAM" id="MobiDB-lite"/>
    </source>
</evidence>
<comment type="caution">
    <text evidence="3">The sequence shown here is derived from an EMBL/GenBank/DDBJ whole genome shotgun (WGS) entry which is preliminary data.</text>
</comment>
<keyword evidence="2" id="KW-0732">Signal</keyword>
<evidence type="ECO:0000256" key="2">
    <source>
        <dbReference type="SAM" id="SignalP"/>
    </source>
</evidence>
<dbReference type="AlphaFoldDB" id="A0A2N5VLP6"/>
<feature type="compositionally biased region" description="Polar residues" evidence="1">
    <location>
        <begin position="62"/>
        <end position="74"/>
    </location>
</feature>
<reference evidence="3 4" key="1">
    <citation type="submission" date="2017-11" db="EMBL/GenBank/DDBJ databases">
        <title>De novo assembly and phasing of dikaryotic genomes from two isolates of Puccinia coronata f. sp. avenae, the causal agent of oat crown rust.</title>
        <authorList>
            <person name="Miller M.E."/>
            <person name="Zhang Y."/>
            <person name="Omidvar V."/>
            <person name="Sperschneider J."/>
            <person name="Schwessinger B."/>
            <person name="Raley C."/>
            <person name="Palmer J.M."/>
            <person name="Garnica D."/>
            <person name="Upadhyaya N."/>
            <person name="Rathjen J."/>
            <person name="Taylor J.M."/>
            <person name="Park R.F."/>
            <person name="Dodds P.N."/>
            <person name="Hirsch C.D."/>
            <person name="Kianian S.F."/>
            <person name="Figueroa M."/>
        </authorList>
    </citation>
    <scope>NUCLEOTIDE SEQUENCE [LARGE SCALE GENOMIC DNA]</scope>
    <source>
        <strain evidence="3">12SD80</strain>
    </source>
</reference>
<dbReference type="EMBL" id="PGCI01000008">
    <property type="protein sequence ID" value="PLW50870.1"/>
    <property type="molecule type" value="Genomic_DNA"/>
</dbReference>
<name>A0A2N5VLP6_9BASI</name>
<dbReference type="Proteomes" id="UP000235392">
    <property type="component" value="Unassembled WGS sequence"/>
</dbReference>
<organism evidence="3 4">
    <name type="scientific">Puccinia coronata f. sp. avenae</name>
    <dbReference type="NCBI Taxonomy" id="200324"/>
    <lineage>
        <taxon>Eukaryota</taxon>
        <taxon>Fungi</taxon>
        <taxon>Dikarya</taxon>
        <taxon>Basidiomycota</taxon>
        <taxon>Pucciniomycotina</taxon>
        <taxon>Pucciniomycetes</taxon>
        <taxon>Pucciniales</taxon>
        <taxon>Pucciniaceae</taxon>
        <taxon>Puccinia</taxon>
    </lineage>
</organism>
<feature type="chain" id="PRO_5014678805" evidence="2">
    <location>
        <begin position="21"/>
        <end position="404"/>
    </location>
</feature>